<dbReference type="EMBL" id="VORX01000010">
    <property type="protein sequence ID" value="TXE05652.1"/>
    <property type="molecule type" value="Genomic_DNA"/>
</dbReference>
<proteinExistence type="predicted"/>
<comment type="caution">
    <text evidence="1">The sequence shown here is derived from an EMBL/GenBank/DDBJ whole genome shotgun (WGS) entry which is preliminary data.</text>
</comment>
<keyword evidence="2" id="KW-1185">Reference proteome</keyword>
<dbReference type="AlphaFoldDB" id="A0A5C7AIK6"/>
<dbReference type="SUPFAM" id="SSF54909">
    <property type="entry name" value="Dimeric alpha+beta barrel"/>
    <property type="match status" value="1"/>
</dbReference>
<sequence>MHILTCYSFRTDKDTFGIFDTFNDENGREAHLQGALLQLLRDKTEELLIGPPDIEKIQILSAKEFKTID</sequence>
<dbReference type="OrthoDB" id="9804891at2"/>
<evidence type="ECO:0008006" key="3">
    <source>
        <dbReference type="Google" id="ProtNLM"/>
    </source>
</evidence>
<reference evidence="1 2" key="1">
    <citation type="submission" date="2019-08" db="EMBL/GenBank/DDBJ databases">
        <title>Genome sequence of Gelidibacter salicanalis IC162T.</title>
        <authorList>
            <person name="Bowman J.P."/>
        </authorList>
    </citation>
    <scope>NUCLEOTIDE SEQUENCE [LARGE SCALE GENOMIC DNA]</scope>
    <source>
        <strain evidence="1 2">IC162</strain>
    </source>
</reference>
<evidence type="ECO:0000313" key="2">
    <source>
        <dbReference type="Proteomes" id="UP000321734"/>
    </source>
</evidence>
<name>A0A5C7AIK6_9FLAO</name>
<organism evidence="1 2">
    <name type="scientific">Gelidibacter salicanalis</name>
    <dbReference type="NCBI Taxonomy" id="291193"/>
    <lineage>
        <taxon>Bacteria</taxon>
        <taxon>Pseudomonadati</taxon>
        <taxon>Bacteroidota</taxon>
        <taxon>Flavobacteriia</taxon>
        <taxon>Flavobacteriales</taxon>
        <taxon>Flavobacteriaceae</taxon>
        <taxon>Gelidibacter</taxon>
    </lineage>
</organism>
<accession>A0A5C7AIK6</accession>
<evidence type="ECO:0000313" key="1">
    <source>
        <dbReference type="EMBL" id="TXE05652.1"/>
    </source>
</evidence>
<dbReference type="Proteomes" id="UP000321734">
    <property type="component" value="Unassembled WGS sequence"/>
</dbReference>
<dbReference type="InterPro" id="IPR011008">
    <property type="entry name" value="Dimeric_a/b-barrel"/>
</dbReference>
<gene>
    <name evidence="1" type="ORF">ES711_15220</name>
</gene>
<dbReference type="RefSeq" id="WP_146894169.1">
    <property type="nucleotide sequence ID" value="NZ_VORX01000010.1"/>
</dbReference>
<protein>
    <recommendedName>
        <fullName evidence="3">Antibiotic biosynthesis monooxygenase</fullName>
    </recommendedName>
</protein>
<dbReference type="Gene3D" id="3.30.70.100">
    <property type="match status" value="1"/>
</dbReference>